<proteinExistence type="predicted"/>
<dbReference type="EMBL" id="JAUOEM010000001">
    <property type="protein sequence ID" value="MDO5985980.1"/>
    <property type="molecule type" value="Genomic_DNA"/>
</dbReference>
<evidence type="ECO:0000313" key="2">
    <source>
        <dbReference type="Proteomes" id="UP001176891"/>
    </source>
</evidence>
<evidence type="ECO:0000313" key="1">
    <source>
        <dbReference type="EMBL" id="MDO5985980.1"/>
    </source>
</evidence>
<comment type="caution">
    <text evidence="1">The sequence shown here is derived from an EMBL/GenBank/DDBJ whole genome shotgun (WGS) entry which is preliminary data.</text>
</comment>
<name>A0ABT8WWB2_9FLAO</name>
<reference evidence="1" key="1">
    <citation type="submission" date="2023-07" db="EMBL/GenBank/DDBJ databases">
        <title>Two novel species in the genus Flavivirga.</title>
        <authorList>
            <person name="Kwon K."/>
        </authorList>
    </citation>
    <scope>NUCLEOTIDE SEQUENCE</scope>
    <source>
        <strain evidence="1">KACC 14157</strain>
    </source>
</reference>
<protein>
    <recommendedName>
        <fullName evidence="3">Lipoprotein</fullName>
    </recommendedName>
</protein>
<sequence>MKRFFVIILVFFVATGCGSGNQSNEKIDFDNIKENKLTESITSDKKTNKKLTVYFLDISGSFNKIQENLSEVTETVNYFELACDEIIDHIENRMVIGKECIIIKKIQSNSFLDDAQFLKIDLSSDKYSFSEKKPEHDMKMKGYEKRRRIFNEKAFKEATVEKLETIKRIEAFKEHYKNNSSGETDIINALNSIKFDLSDVQYQRHDFYICIYSDFQETTKKDGLKNIEIDLGGINIVGRYVSKNNFTSLDEYKSNIEDWKNVLKCNSLEFLTPDQCIKY</sequence>
<evidence type="ECO:0008006" key="3">
    <source>
        <dbReference type="Google" id="ProtNLM"/>
    </source>
</evidence>
<keyword evidence="2" id="KW-1185">Reference proteome</keyword>
<dbReference type="Proteomes" id="UP001176891">
    <property type="component" value="Unassembled WGS sequence"/>
</dbReference>
<dbReference type="RefSeq" id="WP_303280524.1">
    <property type="nucleotide sequence ID" value="NZ_BAABCZ010000016.1"/>
</dbReference>
<dbReference type="PROSITE" id="PS51257">
    <property type="entry name" value="PROKAR_LIPOPROTEIN"/>
    <property type="match status" value="1"/>
</dbReference>
<gene>
    <name evidence="1" type="ORF">Q4Q39_01065</name>
</gene>
<accession>A0ABT8WWB2</accession>
<organism evidence="1 2">
    <name type="scientific">Flavivirga amylovorans</name>
    <dbReference type="NCBI Taxonomy" id="870486"/>
    <lineage>
        <taxon>Bacteria</taxon>
        <taxon>Pseudomonadati</taxon>
        <taxon>Bacteroidota</taxon>
        <taxon>Flavobacteriia</taxon>
        <taxon>Flavobacteriales</taxon>
        <taxon>Flavobacteriaceae</taxon>
        <taxon>Flavivirga</taxon>
    </lineage>
</organism>